<accession>A0A4V2RY89</accession>
<protein>
    <submittedName>
        <fullName evidence="2">Uncharacterized protein</fullName>
    </submittedName>
</protein>
<proteinExistence type="predicted"/>
<evidence type="ECO:0000313" key="2">
    <source>
        <dbReference type="EMBL" id="TCO18485.1"/>
    </source>
</evidence>
<reference evidence="2 3" key="1">
    <citation type="journal article" date="2015" name="Stand. Genomic Sci.">
        <title>Genomic Encyclopedia of Bacterial and Archaeal Type Strains, Phase III: the genomes of soil and plant-associated and newly described type strains.</title>
        <authorList>
            <person name="Whitman W.B."/>
            <person name="Woyke T."/>
            <person name="Klenk H.P."/>
            <person name="Zhou Y."/>
            <person name="Lilburn T.G."/>
            <person name="Beck B.J."/>
            <person name="De Vos P."/>
            <person name="Vandamme P."/>
            <person name="Eisen J.A."/>
            <person name="Garrity G."/>
            <person name="Hugenholtz P."/>
            <person name="Kyrpides N.C."/>
        </authorList>
    </citation>
    <scope>NUCLEOTIDE SEQUENCE [LARGE SCALE GENOMIC DNA]</scope>
    <source>
        <strain evidence="2 3">VKM Ac-2572</strain>
    </source>
</reference>
<gene>
    <name evidence="2" type="ORF">EV652_11529</name>
</gene>
<evidence type="ECO:0000313" key="3">
    <source>
        <dbReference type="Proteomes" id="UP000294508"/>
    </source>
</evidence>
<sequence length="103" mass="11897">MSDSKQPGKHITEALGGRPGAPRSDEERIERERVRNLIQTVAACYNTLVSRETDTGRRTDLVAKLSFYDDEFRRRDTMTAEERAEVLRTYPELLERLRAEIGE</sequence>
<dbReference type="RefSeq" id="WP_132213561.1">
    <property type="nucleotide sequence ID" value="NZ_SLWN01000015.1"/>
</dbReference>
<comment type="caution">
    <text evidence="2">The sequence shown here is derived from an EMBL/GenBank/DDBJ whole genome shotgun (WGS) entry which is preliminary data.</text>
</comment>
<dbReference type="Proteomes" id="UP000294508">
    <property type="component" value="Unassembled WGS sequence"/>
</dbReference>
<name>A0A4V2RY89_9ACTN</name>
<organism evidence="2 3">
    <name type="scientific">Kribbella steppae</name>
    <dbReference type="NCBI Taxonomy" id="2512223"/>
    <lineage>
        <taxon>Bacteria</taxon>
        <taxon>Bacillati</taxon>
        <taxon>Actinomycetota</taxon>
        <taxon>Actinomycetes</taxon>
        <taxon>Propionibacteriales</taxon>
        <taxon>Kribbellaceae</taxon>
        <taxon>Kribbella</taxon>
    </lineage>
</organism>
<evidence type="ECO:0000256" key="1">
    <source>
        <dbReference type="SAM" id="MobiDB-lite"/>
    </source>
</evidence>
<dbReference type="EMBL" id="SLWN01000015">
    <property type="protein sequence ID" value="TCO18485.1"/>
    <property type="molecule type" value="Genomic_DNA"/>
</dbReference>
<feature type="region of interest" description="Disordered" evidence="1">
    <location>
        <begin position="1"/>
        <end position="29"/>
    </location>
</feature>
<dbReference type="OrthoDB" id="3827346at2"/>
<dbReference type="AlphaFoldDB" id="A0A4V2RY89"/>
<keyword evidence="3" id="KW-1185">Reference proteome</keyword>